<sequence>MPTILRPSLLFVALSSAPLQAAVIDLNNNGVSDIWEHRYNATALVADSTKKASDFDGDGHSNYLESLAGTDPRDASSHSKIHSLEKNLTQLRVSAAAEPGKSYQLALSPNLTSQSWVNHGPPILATTDAIESILTGQTNQRVFYRFSIVDVDSDNDGVNDWEEAQLDGFDPQNNDSFAMSQTNSDLTAATSQLQALQSNAVTISAEVPKAYEKEQIAAQFLITRSGDTAYPLTLQLHFSGDTDPTKGSAAPTDYQLKTADDTPISDKITIPAGQSAITLFCHPTTDNQVEVPERLHCQIGATNASASIQICDAQNTSANARLFLASLSPEPGVTSSASGLSTILVNGENSIGLVNLSFYGMTSPQTAVHIHIKNPFTGPHVESLPMGQVNEHNWNIRAAHFLNTDQAVLDALFNGQLYINVHSSNYPAGEIRGDFTLTDGTNTFTPPAAAPSIPALTGDALERDIARFLTQSTFGPTPDLIAELKTLINSPSHNGDQISAYTAWLDSQFSTPSPDLEPYIHAADAQIRYLYSIPGSPDFRQDTQPRSTNRRRAWWLLARHAPDQARQRLAFTLSEIFVTSENENTVDTRHYGHASYYDMLKNQGSGSYRNLLEHISTHPIMAQYLSHLRNSKAIYDNQGNVIISPDENYAREIMQLFSIGLVQLHPDGSLKLDNAGLPIPTYAQDDISELSRVFTGWSFAKIHNPTDSQNVEDNTNFNFGNGKRYYETQWQTRLKNFPEYHDNGAKSCPLLGLDIPAGGTGESDLDLTLDYLAQHPNTAPFISKRLIQRLVTSNPSAGYIHRVSQAWSTHNGNLQEVFKAILLDYEARSLEATQAITFGKKKEPIIHAVALMRALDAQSQMPLSDLDPTDTSIADLSTFATMPTRFAAFADDLAKFPADTTRVRISSTDSSLGQTPLASPTVFNWFLPDYSLAGPIANAGLAIPEFQICTETSVVTNINFHYSLIFSSSGIGASEVPNQGELDADLNPHPTYNPYAYAAKDDHILADLTSASTAGQLYLSIMDTNGDGFVSSADTSFDDSATIHQASEAIVNHFDLLLCSGRLQSEYAAGYTQGSPRADNPRDIILHHVANYATYLDDNDNLEDQAKILRFRLQQALYLITTSPQAIIQK</sequence>
<proteinExistence type="predicted"/>
<evidence type="ECO:0000256" key="1">
    <source>
        <dbReference type="SAM" id="SignalP"/>
    </source>
</evidence>
<feature type="chain" id="PRO_5045379684" evidence="1">
    <location>
        <begin position="22"/>
        <end position="1130"/>
    </location>
</feature>
<comment type="caution">
    <text evidence="3">The sequence shown here is derived from an EMBL/GenBank/DDBJ whole genome shotgun (WGS) entry which is preliminary data.</text>
</comment>
<dbReference type="InterPro" id="IPR014917">
    <property type="entry name" value="DUF1800"/>
</dbReference>
<dbReference type="Gene3D" id="2.60.40.2030">
    <property type="match status" value="1"/>
</dbReference>
<evidence type="ECO:0000313" key="3">
    <source>
        <dbReference type="EMBL" id="MFD2158316.1"/>
    </source>
</evidence>
<dbReference type="PANTHER" id="PTHR43737">
    <property type="entry name" value="BLL7424 PROTEIN"/>
    <property type="match status" value="1"/>
</dbReference>
<gene>
    <name evidence="3" type="ORF">ACFSW8_05345</name>
</gene>
<keyword evidence="1" id="KW-0732">Signal</keyword>
<protein>
    <submittedName>
        <fullName evidence="3">DUF1800 family protein</fullName>
    </submittedName>
</protein>
<reference evidence="4" key="1">
    <citation type="journal article" date="2019" name="Int. J. Syst. Evol. Microbiol.">
        <title>The Global Catalogue of Microorganisms (GCM) 10K type strain sequencing project: providing services to taxonomists for standard genome sequencing and annotation.</title>
        <authorList>
            <consortium name="The Broad Institute Genomics Platform"/>
            <consortium name="The Broad Institute Genome Sequencing Center for Infectious Disease"/>
            <person name="Wu L."/>
            <person name="Ma J."/>
        </authorList>
    </citation>
    <scope>NUCLEOTIDE SEQUENCE [LARGE SCALE GENOMIC DNA]</scope>
    <source>
        <strain evidence="4">CCUG 57942</strain>
    </source>
</reference>
<dbReference type="RefSeq" id="WP_377086561.1">
    <property type="nucleotide sequence ID" value="NZ_JBHSJL010000014.1"/>
</dbReference>
<name>A0ABW4Z928_9BACT</name>
<feature type="domain" description="CHRD" evidence="2">
    <location>
        <begin position="319"/>
        <end position="440"/>
    </location>
</feature>
<keyword evidence="4" id="KW-1185">Reference proteome</keyword>
<dbReference type="SMART" id="SM00754">
    <property type="entry name" value="CHRD"/>
    <property type="match status" value="1"/>
</dbReference>
<feature type="signal peptide" evidence="1">
    <location>
        <begin position="1"/>
        <end position="21"/>
    </location>
</feature>
<dbReference type="PROSITE" id="PS50933">
    <property type="entry name" value="CHRD"/>
    <property type="match status" value="1"/>
</dbReference>
<accession>A0ABW4Z928</accession>
<dbReference type="Pfam" id="PF08811">
    <property type="entry name" value="DUF1800"/>
    <property type="match status" value="1"/>
</dbReference>
<dbReference type="Proteomes" id="UP001597389">
    <property type="component" value="Unassembled WGS sequence"/>
</dbReference>
<dbReference type="Pfam" id="PF07452">
    <property type="entry name" value="CHRD"/>
    <property type="match status" value="1"/>
</dbReference>
<dbReference type="InterPro" id="IPR010895">
    <property type="entry name" value="CHRD"/>
</dbReference>
<dbReference type="EMBL" id="JBHUJB010000022">
    <property type="protein sequence ID" value="MFD2158316.1"/>
    <property type="molecule type" value="Genomic_DNA"/>
</dbReference>
<dbReference type="SUPFAM" id="SSF141072">
    <property type="entry name" value="CalX-like"/>
    <property type="match status" value="1"/>
</dbReference>
<organism evidence="3 4">
    <name type="scientific">Rubritalea tangerina</name>
    <dbReference type="NCBI Taxonomy" id="430798"/>
    <lineage>
        <taxon>Bacteria</taxon>
        <taxon>Pseudomonadati</taxon>
        <taxon>Verrucomicrobiota</taxon>
        <taxon>Verrucomicrobiia</taxon>
        <taxon>Verrucomicrobiales</taxon>
        <taxon>Rubritaleaceae</taxon>
        <taxon>Rubritalea</taxon>
    </lineage>
</organism>
<dbReference type="InterPro" id="IPR038081">
    <property type="entry name" value="CalX-like_sf"/>
</dbReference>
<dbReference type="PANTHER" id="PTHR43737:SF1">
    <property type="entry name" value="DUF1501 DOMAIN-CONTAINING PROTEIN"/>
    <property type="match status" value="1"/>
</dbReference>
<evidence type="ECO:0000259" key="2">
    <source>
        <dbReference type="PROSITE" id="PS50933"/>
    </source>
</evidence>
<evidence type="ECO:0000313" key="4">
    <source>
        <dbReference type="Proteomes" id="UP001597389"/>
    </source>
</evidence>